<keyword evidence="2" id="KW-0378">Hydrolase</keyword>
<name>A0A5D0MKA7_9BACT</name>
<dbReference type="Pfam" id="PF20731">
    <property type="entry name" value="RE_NgoFVII_C"/>
    <property type="match status" value="1"/>
</dbReference>
<dbReference type="Proteomes" id="UP000324143">
    <property type="component" value="Unassembled WGS sequence"/>
</dbReference>
<feature type="domain" description="Restriction endonuclease type II NgoFVII C-terminal B3-like DNA-binding" evidence="1">
    <location>
        <begin position="240"/>
        <end position="345"/>
    </location>
</feature>
<gene>
    <name evidence="2" type="ORF">FXF47_01825</name>
</gene>
<keyword evidence="2" id="KW-0255">Endonuclease</keyword>
<dbReference type="EMBL" id="VSIX01000024">
    <property type="protein sequence ID" value="TYB31890.1"/>
    <property type="molecule type" value="Genomic_DNA"/>
</dbReference>
<evidence type="ECO:0000259" key="1">
    <source>
        <dbReference type="Pfam" id="PF20731"/>
    </source>
</evidence>
<organism evidence="2 3">
    <name type="scientific">Candidatus Mcinerneyibacterium aminivorans</name>
    <dbReference type="NCBI Taxonomy" id="2703815"/>
    <lineage>
        <taxon>Bacteria</taxon>
        <taxon>Candidatus Macinerneyibacteriota</taxon>
        <taxon>Candidatus Mcinerneyibacteria</taxon>
        <taxon>Candidatus Mcinerneyibacteriales</taxon>
        <taxon>Candidatus Mcinerneyibacteriaceae</taxon>
        <taxon>Candidatus Mcinerneyibacterium</taxon>
    </lineage>
</organism>
<evidence type="ECO:0000313" key="2">
    <source>
        <dbReference type="EMBL" id="TYB31890.1"/>
    </source>
</evidence>
<keyword evidence="2" id="KW-0540">Nuclease</keyword>
<reference evidence="2" key="1">
    <citation type="submission" date="2019-08" db="EMBL/GenBank/DDBJ databases">
        <title>Genomic characterization of a novel candidate phylum (ARYD3) from a high temperature, high salinity tertiary oil reservoir in north central Oklahoma, USA.</title>
        <authorList>
            <person name="Youssef N.H."/>
            <person name="Yadav A."/>
            <person name="Elshahed M.S."/>
        </authorList>
    </citation>
    <scope>NUCLEOTIDE SEQUENCE [LARGE SCALE GENOMIC DNA]</scope>
    <source>
        <strain evidence="2">ARYD3</strain>
    </source>
</reference>
<evidence type="ECO:0000313" key="3">
    <source>
        <dbReference type="Proteomes" id="UP000324143"/>
    </source>
</evidence>
<keyword evidence="3" id="KW-1185">Reference proteome</keyword>
<dbReference type="AlphaFoldDB" id="A0A5D0MKA7"/>
<protein>
    <submittedName>
        <fullName evidence="2">NgoFVII family restriction endonuclease</fullName>
    </submittedName>
</protein>
<accession>A0A5D0MKA7</accession>
<dbReference type="GO" id="GO:0004519">
    <property type="term" value="F:endonuclease activity"/>
    <property type="evidence" value="ECO:0007669"/>
    <property type="project" value="UniProtKB-KW"/>
</dbReference>
<sequence length="374" mass="44111">MISEFSKDNFDKYIKLLKSIGALSRLFSKNTTPYLNYRISENIFCKSFNAVNVSRSDIALDAKIKNTGYGIKTFISEREMSLEKIAEFNNKRPEYMKHEEKPDKLINEIANLRNERLKFAKNILEVDDIIYHYITREKNAFNVVEDSMIPINYDKIEINKSDEKSIHFNDNKNDYSFVFSKSTLYKRFYTINPVKINIDIMEDPFEIIKKLYYNHSNFIDKKINYQSVYLPLYSHRGGFNVPKKSGLNQWNAGGRSRHPREVYIRIPKWIHRKFPSFFPNRNKSFKLILPSGKNLNAKVCQQDKKALMSNPNKALGEWLLGKVLNMNEKELVTYEMLMRKGVDCVLITKEDNNNFHIDFKSIGAFELFKQKYNK</sequence>
<comment type="caution">
    <text evidence="2">The sequence shown here is derived from an EMBL/GenBank/DDBJ whole genome shotgun (WGS) entry which is preliminary data.</text>
</comment>
<dbReference type="InterPro" id="IPR048923">
    <property type="entry name" value="RE_NgoFVII_C"/>
</dbReference>
<proteinExistence type="predicted"/>